<organism evidence="7">
    <name type="scientific">freshwater metagenome</name>
    <dbReference type="NCBI Taxonomy" id="449393"/>
    <lineage>
        <taxon>unclassified sequences</taxon>
        <taxon>metagenomes</taxon>
        <taxon>ecological metagenomes</taxon>
    </lineage>
</organism>
<feature type="transmembrane region" description="Helical" evidence="5">
    <location>
        <begin position="119"/>
        <end position="144"/>
    </location>
</feature>
<accession>A0A6J7IP47</accession>
<dbReference type="GO" id="GO:0140359">
    <property type="term" value="F:ABC-type transporter activity"/>
    <property type="evidence" value="ECO:0007669"/>
    <property type="project" value="InterPro"/>
</dbReference>
<dbReference type="EMBL" id="CAFBND010000014">
    <property type="protein sequence ID" value="CAB4932620.1"/>
    <property type="molecule type" value="Genomic_DNA"/>
</dbReference>
<dbReference type="InterPro" id="IPR051784">
    <property type="entry name" value="Nod_factor_ABC_transporter"/>
</dbReference>
<dbReference type="EMBL" id="CAFBPU010000025">
    <property type="protein sequence ID" value="CAB5034101.1"/>
    <property type="molecule type" value="Genomic_DNA"/>
</dbReference>
<protein>
    <submittedName>
        <fullName evidence="7">Unannotated protein</fullName>
    </submittedName>
</protein>
<evidence type="ECO:0000256" key="3">
    <source>
        <dbReference type="ARBA" id="ARBA00022989"/>
    </source>
</evidence>
<dbReference type="InterPro" id="IPR013525">
    <property type="entry name" value="ABC2_TM"/>
</dbReference>
<evidence type="ECO:0000313" key="7">
    <source>
        <dbReference type="EMBL" id="CAB4932620.1"/>
    </source>
</evidence>
<keyword evidence="3 5" id="KW-1133">Transmembrane helix</keyword>
<dbReference type="GO" id="GO:0043190">
    <property type="term" value="C:ATP-binding cassette (ABC) transporter complex"/>
    <property type="evidence" value="ECO:0007669"/>
    <property type="project" value="InterPro"/>
</dbReference>
<evidence type="ECO:0000256" key="4">
    <source>
        <dbReference type="ARBA" id="ARBA00023136"/>
    </source>
</evidence>
<name>A0A6J7IP47_9ZZZZ</name>
<reference evidence="7" key="1">
    <citation type="submission" date="2020-05" db="EMBL/GenBank/DDBJ databases">
        <authorList>
            <person name="Chiriac C."/>
            <person name="Salcher M."/>
            <person name="Ghai R."/>
            <person name="Kavagutti S V."/>
        </authorList>
    </citation>
    <scope>NUCLEOTIDE SEQUENCE</scope>
</reference>
<feature type="transmembrane region" description="Helical" evidence="5">
    <location>
        <begin position="184"/>
        <end position="203"/>
    </location>
</feature>
<gene>
    <name evidence="7" type="ORF">UFOPK3752_00532</name>
    <name evidence="8" type="ORF">UFOPK4150_01314</name>
</gene>
<feature type="transmembrane region" description="Helical" evidence="5">
    <location>
        <begin position="74"/>
        <end position="98"/>
    </location>
</feature>
<feature type="transmembrane region" description="Helical" evidence="5">
    <location>
        <begin position="44"/>
        <end position="62"/>
    </location>
</feature>
<dbReference type="PROSITE" id="PS51012">
    <property type="entry name" value="ABC_TM2"/>
    <property type="match status" value="1"/>
</dbReference>
<sequence length="262" mass="26709">MSVSGITTAPGGLSPMPGAAPRRRILLSQALHEIRTTLRNGEQLLLTLVIPLLLLVGLSHLPTDLVGHSPSIDAVAPGVLALAVMSTAFTGQAIATGFERRYGVLKLLGATPLGRSGLVVAKTLGVLAVEVVQILLVAVVAFVLGWQPVGSAPSAVLLLVLGTAAFSALGLLLAGLLRAEATLAVANGVYLLLLAVGGVVIPADRLPAGVASVVSLLPSSALGQGLRDVLLHGQVFPLGPVVILLVWALVAGTITVRTFRWS</sequence>
<comment type="subcellular location">
    <subcellularLocation>
        <location evidence="1">Membrane</location>
        <topology evidence="1">Multi-pass membrane protein</topology>
    </subcellularLocation>
</comment>
<keyword evidence="4 5" id="KW-0472">Membrane</keyword>
<dbReference type="PANTHER" id="PTHR43229:SF2">
    <property type="entry name" value="NODULATION PROTEIN J"/>
    <property type="match status" value="1"/>
</dbReference>
<proteinExistence type="predicted"/>
<feature type="domain" description="ABC transmembrane type-2" evidence="6">
    <location>
        <begin position="42"/>
        <end position="262"/>
    </location>
</feature>
<feature type="transmembrane region" description="Helical" evidence="5">
    <location>
        <begin position="156"/>
        <end position="177"/>
    </location>
</feature>
<dbReference type="InterPro" id="IPR047817">
    <property type="entry name" value="ABC2_TM_bact-type"/>
</dbReference>
<dbReference type="AlphaFoldDB" id="A0A6J7IP47"/>
<dbReference type="Pfam" id="PF01061">
    <property type="entry name" value="ABC2_membrane"/>
    <property type="match status" value="1"/>
</dbReference>
<evidence type="ECO:0000256" key="2">
    <source>
        <dbReference type="ARBA" id="ARBA00022692"/>
    </source>
</evidence>
<dbReference type="InterPro" id="IPR000412">
    <property type="entry name" value="ABC_2_transport"/>
</dbReference>
<evidence type="ECO:0000256" key="1">
    <source>
        <dbReference type="ARBA" id="ARBA00004141"/>
    </source>
</evidence>
<feature type="transmembrane region" description="Helical" evidence="5">
    <location>
        <begin position="235"/>
        <end position="256"/>
    </location>
</feature>
<dbReference type="PIRSF" id="PIRSF006648">
    <property type="entry name" value="DrrB"/>
    <property type="match status" value="1"/>
</dbReference>
<evidence type="ECO:0000256" key="5">
    <source>
        <dbReference type="SAM" id="Phobius"/>
    </source>
</evidence>
<evidence type="ECO:0000259" key="6">
    <source>
        <dbReference type="PROSITE" id="PS51012"/>
    </source>
</evidence>
<keyword evidence="2 5" id="KW-0812">Transmembrane</keyword>
<dbReference type="PANTHER" id="PTHR43229">
    <property type="entry name" value="NODULATION PROTEIN J"/>
    <property type="match status" value="1"/>
</dbReference>
<evidence type="ECO:0000313" key="8">
    <source>
        <dbReference type="EMBL" id="CAB5034101.1"/>
    </source>
</evidence>